<dbReference type="Proteomes" id="UP000306319">
    <property type="component" value="Unassembled WGS sequence"/>
</dbReference>
<dbReference type="EMBL" id="SRYB01000011">
    <property type="protein sequence ID" value="TGY78748.1"/>
    <property type="molecule type" value="Genomic_DNA"/>
</dbReference>
<reference evidence="1" key="1">
    <citation type="submission" date="2019-04" db="EMBL/GenBank/DDBJ databases">
        <title>Microbes associate with the intestines of laboratory mice.</title>
        <authorList>
            <person name="Navarre W."/>
            <person name="Wong E."/>
            <person name="Huang K."/>
            <person name="Tropini C."/>
            <person name="Ng K."/>
            <person name="Yu B."/>
        </authorList>
    </citation>
    <scope>NUCLEOTIDE SEQUENCE</scope>
    <source>
        <strain evidence="1">NM04_E33</strain>
    </source>
</reference>
<organism evidence="1 2">
    <name type="scientific">Lepagella muris</name>
    <dbReference type="NCBI Taxonomy" id="3032870"/>
    <lineage>
        <taxon>Bacteria</taxon>
        <taxon>Pseudomonadati</taxon>
        <taxon>Bacteroidota</taxon>
        <taxon>Bacteroidia</taxon>
        <taxon>Bacteroidales</taxon>
        <taxon>Muribaculaceae</taxon>
        <taxon>Lepagella</taxon>
    </lineage>
</organism>
<sequence>MNPREINICPSLLSEGHSTYSIAALKELFNGKTVSHILNFESPSGNNSHLAIKNVGRLSLSGAQPKFGLVLGDNGELRYSEDNEQSMYILKPRPVGYQIINHDYCAANENLTMQIASQIYGIETATNGICFFKDGQMAYITRRFDVYPGGKYAQEDFASLMGLTKANGGSDFKYNNGSYEECAEIIRKYVKAAPIDILRFFRIILFNFITLNDDAHLKNFSLISNGTEYHLSPAYDLINTSLQIYESRIFALDKGLFKEGIHLTDTRQVTSDDFVEFGRRIGLPAKLVMQEIKRFTIPNEKADAIIRRSFLSDNLKQLYMSGYHYRQSMIRPKNIILN</sequence>
<protein>
    <submittedName>
        <fullName evidence="1">Type II toxin-antitoxin system HipA family toxin</fullName>
    </submittedName>
</protein>
<keyword evidence="2" id="KW-1185">Reference proteome</keyword>
<proteinExistence type="predicted"/>
<accession>A0AC61RKP7</accession>
<evidence type="ECO:0000313" key="1">
    <source>
        <dbReference type="EMBL" id="TGY78748.1"/>
    </source>
</evidence>
<name>A0AC61RKP7_9BACT</name>
<gene>
    <name evidence="1" type="ORF">E5331_09245</name>
</gene>
<evidence type="ECO:0000313" key="2">
    <source>
        <dbReference type="Proteomes" id="UP000306319"/>
    </source>
</evidence>
<comment type="caution">
    <text evidence="1">The sequence shown here is derived from an EMBL/GenBank/DDBJ whole genome shotgun (WGS) entry which is preliminary data.</text>
</comment>